<evidence type="ECO:0000256" key="6">
    <source>
        <dbReference type="RuleBase" id="RU365089"/>
    </source>
</evidence>
<evidence type="ECO:0000256" key="1">
    <source>
        <dbReference type="ARBA" id="ARBA00002190"/>
    </source>
</evidence>
<evidence type="ECO:0000256" key="4">
    <source>
        <dbReference type="ARBA" id="ARBA00023125"/>
    </source>
</evidence>
<keyword evidence="4 6" id="KW-0238">DNA-binding</keyword>
<reference evidence="7 8" key="1">
    <citation type="submission" date="2013-01" db="EMBL/GenBank/DDBJ databases">
        <authorList>
            <person name="Harkins D.M."/>
            <person name="Durkin A.S."/>
            <person name="Brinkac L.M."/>
            <person name="Haft D.H."/>
            <person name="Selengut J.D."/>
            <person name="Sanka R."/>
            <person name="DePew J."/>
            <person name="Purushe J."/>
            <person name="Tulsiani S.M."/>
            <person name="Graham G.C."/>
            <person name="Burns M.-A."/>
            <person name="Dohnt M.F."/>
            <person name="Smythe L.D."/>
            <person name="McKay D.B."/>
            <person name="Craig S.B."/>
            <person name="Vinetz J.M."/>
            <person name="Sutton G.G."/>
            <person name="Nierman W.C."/>
            <person name="Fouts D.E."/>
        </authorList>
    </citation>
    <scope>NUCLEOTIDE SEQUENCE [LARGE SCALE GENOMIC DNA]</scope>
    <source>
        <strain evidence="7 8">LT2116</strain>
    </source>
</reference>
<dbReference type="GO" id="GO:0003677">
    <property type="term" value="F:DNA binding"/>
    <property type="evidence" value="ECO:0007669"/>
    <property type="project" value="UniProtKB-UniRule"/>
</dbReference>
<dbReference type="PANTHER" id="PTHR33217">
    <property type="entry name" value="TRANSPOSASE FOR INSERTION SEQUENCE ELEMENT IS1081"/>
    <property type="match status" value="1"/>
</dbReference>
<accession>M3GTP5</accession>
<dbReference type="Proteomes" id="UP000011770">
    <property type="component" value="Unassembled WGS sequence"/>
</dbReference>
<name>M3GTP5_9LEPT</name>
<keyword evidence="5 6" id="KW-0233">DNA recombination</keyword>
<sequence length="89" mass="9966">MGGKTEGAKFWLQILTDLKNRGVEEILIACVDGLKGFPDTITSVFPNAQVQLCIVHMVRNSLKWVSYKQRKELALDLKAIYQSPSEDIG</sequence>
<evidence type="ECO:0000313" key="8">
    <source>
        <dbReference type="Proteomes" id="UP000011770"/>
    </source>
</evidence>
<keyword evidence="3 6" id="KW-0815">Transposition</keyword>
<organism evidence="7 8">
    <name type="scientific">Leptospira weilii serovar Topaz str. LT2116</name>
    <dbReference type="NCBI Taxonomy" id="1088540"/>
    <lineage>
        <taxon>Bacteria</taxon>
        <taxon>Pseudomonadati</taxon>
        <taxon>Spirochaetota</taxon>
        <taxon>Spirochaetia</taxon>
        <taxon>Leptospirales</taxon>
        <taxon>Leptospiraceae</taxon>
        <taxon>Leptospira</taxon>
    </lineage>
</organism>
<keyword evidence="6" id="KW-0814">Transposable element</keyword>
<gene>
    <name evidence="7" type="ORF">LEP1GSC188_3871</name>
</gene>
<dbReference type="AlphaFoldDB" id="M3GTP5"/>
<dbReference type="InterPro" id="IPR001207">
    <property type="entry name" value="Transposase_mutator"/>
</dbReference>
<evidence type="ECO:0000313" key="7">
    <source>
        <dbReference type="EMBL" id="EMF80286.1"/>
    </source>
</evidence>
<comment type="caution">
    <text evidence="7">The sequence shown here is derived from an EMBL/GenBank/DDBJ whole genome shotgun (WGS) entry which is preliminary data.</text>
</comment>
<dbReference type="EMBL" id="AHOR02000060">
    <property type="protein sequence ID" value="EMF80286.1"/>
    <property type="molecule type" value="Genomic_DNA"/>
</dbReference>
<evidence type="ECO:0000256" key="2">
    <source>
        <dbReference type="ARBA" id="ARBA00010961"/>
    </source>
</evidence>
<comment type="function">
    <text evidence="1 6">Required for the transposition of the insertion element.</text>
</comment>
<evidence type="ECO:0000256" key="5">
    <source>
        <dbReference type="ARBA" id="ARBA00023172"/>
    </source>
</evidence>
<dbReference type="GO" id="GO:0004803">
    <property type="term" value="F:transposase activity"/>
    <property type="evidence" value="ECO:0007669"/>
    <property type="project" value="UniProtKB-UniRule"/>
</dbReference>
<dbReference type="PANTHER" id="PTHR33217:SF5">
    <property type="entry name" value="MUTATOR FAMILY TRANSPOSASE"/>
    <property type="match status" value="1"/>
</dbReference>
<dbReference type="PROSITE" id="PS01007">
    <property type="entry name" value="TRANSPOSASE_MUTATOR"/>
    <property type="match status" value="1"/>
</dbReference>
<dbReference type="Pfam" id="PF00872">
    <property type="entry name" value="Transposase_mut"/>
    <property type="match status" value="1"/>
</dbReference>
<protein>
    <recommendedName>
        <fullName evidence="6">Mutator family transposase</fullName>
    </recommendedName>
</protein>
<comment type="similarity">
    <text evidence="2 6">Belongs to the transposase mutator family.</text>
</comment>
<proteinExistence type="inferred from homology"/>
<evidence type="ECO:0000256" key="3">
    <source>
        <dbReference type="ARBA" id="ARBA00022578"/>
    </source>
</evidence>
<dbReference type="GO" id="GO:0006313">
    <property type="term" value="P:DNA transposition"/>
    <property type="evidence" value="ECO:0007669"/>
    <property type="project" value="UniProtKB-UniRule"/>
</dbReference>